<organism evidence="2 3">
    <name type="scientific">Methylobacterium frigidaeris</name>
    <dbReference type="NCBI Taxonomy" id="2038277"/>
    <lineage>
        <taxon>Bacteria</taxon>
        <taxon>Pseudomonadati</taxon>
        <taxon>Pseudomonadota</taxon>
        <taxon>Alphaproteobacteria</taxon>
        <taxon>Hyphomicrobiales</taxon>
        <taxon>Methylobacteriaceae</taxon>
        <taxon>Methylobacterium</taxon>
    </lineage>
</organism>
<reference evidence="2" key="2">
    <citation type="submission" date="2021-08" db="EMBL/GenBank/DDBJ databases">
        <authorList>
            <person name="Tani A."/>
            <person name="Ola A."/>
            <person name="Ogura Y."/>
            <person name="Katsura K."/>
            <person name="Hayashi T."/>
        </authorList>
    </citation>
    <scope>NUCLEOTIDE SEQUENCE</scope>
    <source>
        <strain evidence="2">JCM 32048</strain>
    </source>
</reference>
<keyword evidence="3" id="KW-1185">Reference proteome</keyword>
<evidence type="ECO:0000256" key="1">
    <source>
        <dbReference type="SAM" id="MobiDB-lite"/>
    </source>
</evidence>
<sequence length="71" mass="7283">MRPAQCAGSAAGTSRRSGTRGARGARIRLDGPEVKLRSSVIQTLALSLHELATNARKGGALATGRGRLAVT</sequence>
<dbReference type="AlphaFoldDB" id="A0AA37M5M2"/>
<dbReference type="EMBL" id="BPQJ01000014">
    <property type="protein sequence ID" value="GJD63114.1"/>
    <property type="molecule type" value="Genomic_DNA"/>
</dbReference>
<comment type="caution">
    <text evidence="2">The sequence shown here is derived from an EMBL/GenBank/DDBJ whole genome shotgun (WGS) entry which is preliminary data.</text>
</comment>
<reference evidence="2" key="1">
    <citation type="journal article" date="2016" name="Front. Microbiol.">
        <title>Genome Sequence of the Piezophilic, Mesophilic Sulfate-Reducing Bacterium Desulfovibrio indicus J2T.</title>
        <authorList>
            <person name="Cao J."/>
            <person name="Maignien L."/>
            <person name="Shao Z."/>
            <person name="Alain K."/>
            <person name="Jebbar M."/>
        </authorList>
    </citation>
    <scope>NUCLEOTIDE SEQUENCE</scope>
    <source>
        <strain evidence="2">JCM 32048</strain>
    </source>
</reference>
<name>A0AA37M5M2_9HYPH</name>
<dbReference type="Proteomes" id="UP001055286">
    <property type="component" value="Unassembled WGS sequence"/>
</dbReference>
<evidence type="ECO:0000313" key="2">
    <source>
        <dbReference type="EMBL" id="GJD63114.1"/>
    </source>
</evidence>
<proteinExistence type="predicted"/>
<accession>A0AA37M5M2</accession>
<gene>
    <name evidence="2" type="ORF">MPEAHAMD_3276</name>
</gene>
<evidence type="ECO:0000313" key="3">
    <source>
        <dbReference type="Proteomes" id="UP001055286"/>
    </source>
</evidence>
<feature type="region of interest" description="Disordered" evidence="1">
    <location>
        <begin position="1"/>
        <end position="26"/>
    </location>
</feature>
<feature type="compositionally biased region" description="Low complexity" evidence="1">
    <location>
        <begin position="7"/>
        <end position="24"/>
    </location>
</feature>
<protein>
    <submittedName>
        <fullName evidence="2">Uncharacterized protein</fullName>
    </submittedName>
</protein>